<accession>A0A409X2A3</accession>
<organism evidence="1 2">
    <name type="scientific">Psilocybe cyanescens</name>
    <dbReference type="NCBI Taxonomy" id="93625"/>
    <lineage>
        <taxon>Eukaryota</taxon>
        <taxon>Fungi</taxon>
        <taxon>Dikarya</taxon>
        <taxon>Basidiomycota</taxon>
        <taxon>Agaricomycotina</taxon>
        <taxon>Agaricomycetes</taxon>
        <taxon>Agaricomycetidae</taxon>
        <taxon>Agaricales</taxon>
        <taxon>Agaricineae</taxon>
        <taxon>Strophariaceae</taxon>
        <taxon>Psilocybe</taxon>
    </lineage>
</organism>
<protein>
    <submittedName>
        <fullName evidence="1">Uncharacterized protein</fullName>
    </submittedName>
</protein>
<dbReference type="AlphaFoldDB" id="A0A409X2A3"/>
<dbReference type="STRING" id="93625.A0A409X2A3"/>
<evidence type="ECO:0000313" key="1">
    <source>
        <dbReference type="EMBL" id="PPQ84880.1"/>
    </source>
</evidence>
<comment type="caution">
    <text evidence="1">The sequence shown here is derived from an EMBL/GenBank/DDBJ whole genome shotgun (WGS) entry which is preliminary data.</text>
</comment>
<dbReference type="InParanoid" id="A0A409X2A3"/>
<proteinExistence type="predicted"/>
<dbReference type="Gene3D" id="3.30.559.10">
    <property type="entry name" value="Chloramphenicol acetyltransferase-like domain"/>
    <property type="match status" value="2"/>
</dbReference>
<sequence length="482" mass="53145">MDESGSDLEHYALFPLTVFDRLFERTTFVTGWLVEGTIDAAALAAALDRVTHKWRMLSGRLQSVKDQNNVKWYLKIPLGPLPPDYATYMLTTSTSTTPLSQHVKIPIPSTSTSLPLALFLHPSTPRSYAVWESTNHPLTCWNITYFPAASNGGVDYTCIGFARSHGIFDGGGAALVMNALVAEMNGREWAVPPLPHEGANVNPLEQVLARAARAEQYSRDDDFAAYTVIGPGGVLKLAASHVKERFWAGADRRIILMPKAVLDTLVEEEVRSSLRSEGKQVEHVTTGDVLVAWIFKTVYATGPKPYTKIHCTNLASFRALLEPEYEAVQAFPHNAFVPLPYPILTVADVQSFSLPTLTNLFSASRLSLSMDHVVSGYKLLHNSCFPTPPGADETMTVSNVSASRVLESDWSAVGSRRTLCGYRYQATPTDVMFTNAVYIAGRLDDGRTVLDVTLNRARYDLLSGEVQRLATRIARNQKYGKK</sequence>
<dbReference type="OrthoDB" id="21502at2759"/>
<evidence type="ECO:0000313" key="2">
    <source>
        <dbReference type="Proteomes" id="UP000283269"/>
    </source>
</evidence>
<reference evidence="1 2" key="1">
    <citation type="journal article" date="2018" name="Evol. Lett.">
        <title>Horizontal gene cluster transfer increased hallucinogenic mushroom diversity.</title>
        <authorList>
            <person name="Reynolds H.T."/>
            <person name="Vijayakumar V."/>
            <person name="Gluck-Thaler E."/>
            <person name="Korotkin H.B."/>
            <person name="Matheny P.B."/>
            <person name="Slot J.C."/>
        </authorList>
    </citation>
    <scope>NUCLEOTIDE SEQUENCE [LARGE SCALE GENOMIC DNA]</scope>
    <source>
        <strain evidence="1 2">2631</strain>
    </source>
</reference>
<gene>
    <name evidence="1" type="ORF">CVT25_004623</name>
</gene>
<dbReference type="EMBL" id="NHYD01002791">
    <property type="protein sequence ID" value="PPQ84880.1"/>
    <property type="molecule type" value="Genomic_DNA"/>
</dbReference>
<keyword evidence="2" id="KW-1185">Reference proteome</keyword>
<dbReference type="Proteomes" id="UP000283269">
    <property type="component" value="Unassembled WGS sequence"/>
</dbReference>
<name>A0A409X2A3_PSICY</name>
<dbReference type="InterPro" id="IPR023213">
    <property type="entry name" value="CAT-like_dom_sf"/>
</dbReference>